<sequence length="170" mass="17898">MRRALILLPLILAGCGQPVRDDHFTNAQQPAEQAPSAPEVAPPVAVRVGELGPNFDACPSIGTARRIETGAGLALRAGPFDYAEQTGTIPSSARFFVCTRSLDQKWLGIVLHESGQPSPGCGVSEPVTQRRAYEGPCRSGWVASAGVRLVADVGASSKANRSEPEPEPAR</sequence>
<evidence type="ECO:0008006" key="3">
    <source>
        <dbReference type="Google" id="ProtNLM"/>
    </source>
</evidence>
<dbReference type="AlphaFoldDB" id="A0A2P7QQX9"/>
<reference evidence="1 2" key="1">
    <citation type="submission" date="2018-03" db="EMBL/GenBank/DDBJ databases">
        <title>The draft genome of Sphingosinicella sp. GL-C-18.</title>
        <authorList>
            <person name="Liu L."/>
            <person name="Li L."/>
            <person name="Liang L."/>
            <person name="Zhang X."/>
            <person name="Wang T."/>
        </authorList>
    </citation>
    <scope>NUCLEOTIDE SEQUENCE [LARGE SCALE GENOMIC DNA]</scope>
    <source>
        <strain evidence="1 2">GL-C-18</strain>
    </source>
</reference>
<comment type="caution">
    <text evidence="1">The sequence shown here is derived from an EMBL/GenBank/DDBJ whole genome shotgun (WGS) entry which is preliminary data.</text>
</comment>
<dbReference type="PROSITE" id="PS51257">
    <property type="entry name" value="PROKAR_LIPOPROTEIN"/>
    <property type="match status" value="1"/>
</dbReference>
<gene>
    <name evidence="1" type="ORF">C7I55_08525</name>
</gene>
<keyword evidence="2" id="KW-1185">Reference proteome</keyword>
<dbReference type="EMBL" id="PXYI01000003">
    <property type="protein sequence ID" value="PSJ40378.1"/>
    <property type="molecule type" value="Genomic_DNA"/>
</dbReference>
<dbReference type="RefSeq" id="WP_106512530.1">
    <property type="nucleotide sequence ID" value="NZ_PXYI01000003.1"/>
</dbReference>
<dbReference type="Proteomes" id="UP000241167">
    <property type="component" value="Unassembled WGS sequence"/>
</dbReference>
<proteinExistence type="predicted"/>
<organism evidence="1 2">
    <name type="scientific">Allosphingosinicella deserti</name>
    <dbReference type="NCBI Taxonomy" id="2116704"/>
    <lineage>
        <taxon>Bacteria</taxon>
        <taxon>Pseudomonadati</taxon>
        <taxon>Pseudomonadota</taxon>
        <taxon>Alphaproteobacteria</taxon>
        <taxon>Sphingomonadales</taxon>
        <taxon>Sphingomonadaceae</taxon>
        <taxon>Allosphingosinicella</taxon>
    </lineage>
</organism>
<name>A0A2P7QQX9_9SPHN</name>
<evidence type="ECO:0000313" key="2">
    <source>
        <dbReference type="Proteomes" id="UP000241167"/>
    </source>
</evidence>
<protein>
    <recommendedName>
        <fullName evidence="3">Integron</fullName>
    </recommendedName>
</protein>
<accession>A0A2P7QQX9</accession>
<evidence type="ECO:0000313" key="1">
    <source>
        <dbReference type="EMBL" id="PSJ40378.1"/>
    </source>
</evidence>
<dbReference type="OrthoDB" id="9816009at2"/>